<dbReference type="GO" id="GO:0016579">
    <property type="term" value="P:protein deubiquitination"/>
    <property type="evidence" value="ECO:0007669"/>
    <property type="project" value="TreeGrafter"/>
</dbReference>
<organism evidence="4 5">
    <name type="scientific">Prototheca wickerhamii</name>
    <dbReference type="NCBI Taxonomy" id="3111"/>
    <lineage>
        <taxon>Eukaryota</taxon>
        <taxon>Viridiplantae</taxon>
        <taxon>Chlorophyta</taxon>
        <taxon>core chlorophytes</taxon>
        <taxon>Trebouxiophyceae</taxon>
        <taxon>Chlorellales</taxon>
        <taxon>Chlorellaceae</taxon>
        <taxon>Prototheca</taxon>
    </lineage>
</organism>
<keyword evidence="5" id="KW-1185">Reference proteome</keyword>
<evidence type="ECO:0000256" key="2">
    <source>
        <dbReference type="SAM" id="MobiDB-lite"/>
    </source>
</evidence>
<dbReference type="Pfam" id="PF02338">
    <property type="entry name" value="OTU"/>
    <property type="match status" value="1"/>
</dbReference>
<dbReference type="Proteomes" id="UP001255856">
    <property type="component" value="Unassembled WGS sequence"/>
</dbReference>
<dbReference type="Gene3D" id="3.90.70.80">
    <property type="match status" value="1"/>
</dbReference>
<accession>A0AAD9IER7</accession>
<feature type="region of interest" description="Disordered" evidence="2">
    <location>
        <begin position="254"/>
        <end position="282"/>
    </location>
</feature>
<dbReference type="Pfam" id="PF02810">
    <property type="entry name" value="SEC-C"/>
    <property type="match status" value="1"/>
</dbReference>
<evidence type="ECO:0000313" key="4">
    <source>
        <dbReference type="EMBL" id="KAK2075700.1"/>
    </source>
</evidence>
<reference evidence="4" key="1">
    <citation type="submission" date="2021-01" db="EMBL/GenBank/DDBJ databases">
        <authorList>
            <person name="Eckstrom K.M.E."/>
        </authorList>
    </citation>
    <scope>NUCLEOTIDE SEQUENCE</scope>
    <source>
        <strain evidence="4">UVCC 0001</strain>
    </source>
</reference>
<dbReference type="GO" id="GO:0004843">
    <property type="term" value="F:cysteine-type deubiquitinase activity"/>
    <property type="evidence" value="ECO:0007669"/>
    <property type="project" value="TreeGrafter"/>
</dbReference>
<sequence length="287" mass="31520">MCADKEVEADGNCFFRSLSVQLQGDEEAHGQLRQKIVAQLEAHRKMYEPFVEDEEPWANYIARMAEDGEWAGHPELHAASMALRRNIQVHQHEQSVWQVTNWEEAEAVGPALTLSYHDGNHYNSLCKVVGRAGAIEPAEAAWERADESTEAARDRDDVDPPPEALGEEATGAELLSDTRDDSSAPLVRALIRIEGSRACLLLRVEPESSSNASSNVPPPDTKARPKPIKPVRRNKACPCGSGLKYKSCCGAKGRAKRRAKAAPAPDDGASDKAQSEDERQRLALLHI</sequence>
<comment type="caution">
    <text evidence="4">The sequence shown here is derived from an EMBL/GenBank/DDBJ whole genome shotgun (WGS) entry which is preliminary data.</text>
</comment>
<comment type="similarity">
    <text evidence="1">Belongs to the peptidase C85 family.</text>
</comment>
<dbReference type="InterPro" id="IPR050704">
    <property type="entry name" value="Peptidase_C85-like"/>
</dbReference>
<evidence type="ECO:0000259" key="3">
    <source>
        <dbReference type="PROSITE" id="PS50802"/>
    </source>
</evidence>
<dbReference type="SUPFAM" id="SSF54001">
    <property type="entry name" value="Cysteine proteinases"/>
    <property type="match status" value="1"/>
</dbReference>
<gene>
    <name evidence="4" type="ORF">QBZ16_001809</name>
</gene>
<name>A0AAD9IER7_PROWI</name>
<dbReference type="EMBL" id="JASFZW010000014">
    <property type="protein sequence ID" value="KAK2075700.1"/>
    <property type="molecule type" value="Genomic_DNA"/>
</dbReference>
<feature type="compositionally biased region" description="Basic and acidic residues" evidence="2">
    <location>
        <begin position="141"/>
        <end position="158"/>
    </location>
</feature>
<dbReference type="PROSITE" id="PS50802">
    <property type="entry name" value="OTU"/>
    <property type="match status" value="1"/>
</dbReference>
<dbReference type="PANTHER" id="PTHR12419:SF7">
    <property type="entry name" value="OTU DOMAIN-CONTAINING PROTEIN 3"/>
    <property type="match status" value="1"/>
</dbReference>
<dbReference type="CDD" id="cd22771">
    <property type="entry name" value="OTU_plant_OTU7-like"/>
    <property type="match status" value="1"/>
</dbReference>
<dbReference type="InterPro" id="IPR004027">
    <property type="entry name" value="SEC_C_motif"/>
</dbReference>
<evidence type="ECO:0000256" key="1">
    <source>
        <dbReference type="ARBA" id="ARBA00010407"/>
    </source>
</evidence>
<dbReference type="InterPro" id="IPR038765">
    <property type="entry name" value="Papain-like_cys_pep_sf"/>
</dbReference>
<feature type="compositionally biased region" description="Basic residues" evidence="2">
    <location>
        <begin position="224"/>
        <end position="235"/>
    </location>
</feature>
<feature type="domain" description="OTU" evidence="3">
    <location>
        <begin position="2"/>
        <end position="128"/>
    </location>
</feature>
<dbReference type="Gene3D" id="3.10.450.50">
    <property type="match status" value="1"/>
</dbReference>
<feature type="region of interest" description="Disordered" evidence="2">
    <location>
        <begin position="141"/>
        <end position="181"/>
    </location>
</feature>
<dbReference type="InterPro" id="IPR003323">
    <property type="entry name" value="OTU_dom"/>
</dbReference>
<dbReference type="SUPFAM" id="SSF103642">
    <property type="entry name" value="Sec-C motif"/>
    <property type="match status" value="1"/>
</dbReference>
<protein>
    <recommendedName>
        <fullName evidence="3">OTU domain-containing protein</fullName>
    </recommendedName>
</protein>
<dbReference type="AlphaFoldDB" id="A0AAD9IER7"/>
<feature type="region of interest" description="Disordered" evidence="2">
    <location>
        <begin position="206"/>
        <end position="241"/>
    </location>
</feature>
<proteinExistence type="inferred from homology"/>
<feature type="compositionally biased region" description="Basic and acidic residues" evidence="2">
    <location>
        <begin position="269"/>
        <end position="281"/>
    </location>
</feature>
<evidence type="ECO:0000313" key="5">
    <source>
        <dbReference type="Proteomes" id="UP001255856"/>
    </source>
</evidence>
<dbReference type="PANTHER" id="PTHR12419">
    <property type="entry name" value="OTU DOMAIN CONTAINING PROTEIN"/>
    <property type="match status" value="1"/>
</dbReference>